<keyword evidence="3" id="KW-1003">Cell membrane</keyword>
<comment type="similarity">
    <text evidence="7">Belongs to the binding-protein-dependent transport system permease family.</text>
</comment>
<evidence type="ECO:0000313" key="9">
    <source>
        <dbReference type="EMBL" id="KRL11300.1"/>
    </source>
</evidence>
<dbReference type="InterPro" id="IPR035906">
    <property type="entry name" value="MetI-like_sf"/>
</dbReference>
<evidence type="ECO:0000259" key="8">
    <source>
        <dbReference type="PROSITE" id="PS50928"/>
    </source>
</evidence>
<dbReference type="GO" id="GO:0005886">
    <property type="term" value="C:plasma membrane"/>
    <property type="evidence" value="ECO:0007669"/>
    <property type="project" value="UniProtKB-SubCell"/>
</dbReference>
<feature type="transmembrane region" description="Helical" evidence="7">
    <location>
        <begin position="262"/>
        <end position="279"/>
    </location>
</feature>
<evidence type="ECO:0000256" key="1">
    <source>
        <dbReference type="ARBA" id="ARBA00004651"/>
    </source>
</evidence>
<dbReference type="Pfam" id="PF00528">
    <property type="entry name" value="BPD_transp_1"/>
    <property type="match status" value="1"/>
</dbReference>
<evidence type="ECO:0000256" key="7">
    <source>
        <dbReference type="RuleBase" id="RU363032"/>
    </source>
</evidence>
<feature type="domain" description="ABC transmembrane type-1" evidence="8">
    <location>
        <begin position="66"/>
        <end position="276"/>
    </location>
</feature>
<feature type="transmembrane region" description="Helical" evidence="7">
    <location>
        <begin position="195"/>
        <end position="216"/>
    </location>
</feature>
<evidence type="ECO:0000256" key="4">
    <source>
        <dbReference type="ARBA" id="ARBA00022692"/>
    </source>
</evidence>
<evidence type="ECO:0000256" key="2">
    <source>
        <dbReference type="ARBA" id="ARBA00022448"/>
    </source>
</evidence>
<dbReference type="Gene3D" id="1.10.3720.10">
    <property type="entry name" value="MetI-like"/>
    <property type="match status" value="1"/>
</dbReference>
<evidence type="ECO:0000256" key="6">
    <source>
        <dbReference type="ARBA" id="ARBA00023136"/>
    </source>
</evidence>
<dbReference type="PROSITE" id="PS50928">
    <property type="entry name" value="ABC_TM1"/>
    <property type="match status" value="1"/>
</dbReference>
<comment type="caution">
    <text evidence="9">The sequence shown here is derived from an EMBL/GenBank/DDBJ whole genome shotgun (WGS) entry which is preliminary data.</text>
</comment>
<dbReference type="CDD" id="cd06261">
    <property type="entry name" value="TM_PBP2"/>
    <property type="match status" value="1"/>
</dbReference>
<evidence type="ECO:0000256" key="5">
    <source>
        <dbReference type="ARBA" id="ARBA00022989"/>
    </source>
</evidence>
<sequence>MLKTKSKAYWLFLAPALIGLLCVVIVPMLLGLFYSFTDWNGLFFTKSVGFSNYVAAFRDSGFLNAFWFTVKYAIAVIIAVNIIGLGLALLVTQKIKGANALRTIFFMPNLIGGLILGFIWQFIFVRVFAAIGTALHIGALTGWLSNPQTGFWGLVILTIWQMSGYIMLIYIAYLEAIPREIIEAAEIDGTSPWQRFRYITFPMVAPAFTVSLFLTLSNGFKVYDQNLSLTNGGPYLSTQMLSMNIVRTAFTNNKLAYGEAKAIIFFLVVAAISLLQVYFSRKREENLS</sequence>
<dbReference type="PATRIC" id="fig|1423792.3.peg.683"/>
<evidence type="ECO:0000313" key="10">
    <source>
        <dbReference type="Proteomes" id="UP000051330"/>
    </source>
</evidence>
<protein>
    <submittedName>
        <fullName evidence="9">Multiple sugar-binding transport system permease</fullName>
    </submittedName>
</protein>
<accession>A0A0R1MZ28</accession>
<comment type="subcellular location">
    <subcellularLocation>
        <location evidence="1 7">Cell membrane</location>
        <topology evidence="1 7">Multi-pass membrane protein</topology>
    </subcellularLocation>
</comment>
<dbReference type="InterPro" id="IPR050809">
    <property type="entry name" value="UgpAE/MalFG_permease"/>
</dbReference>
<keyword evidence="5 7" id="KW-1133">Transmembrane helix</keyword>
<dbReference type="STRING" id="1423792.FD09_GL000668"/>
<gene>
    <name evidence="9" type="ORF">FD09_GL000668</name>
</gene>
<dbReference type="EMBL" id="AZEC01000012">
    <property type="protein sequence ID" value="KRL11300.1"/>
    <property type="molecule type" value="Genomic_DNA"/>
</dbReference>
<proteinExistence type="inferred from homology"/>
<feature type="transmembrane region" description="Helical" evidence="7">
    <location>
        <begin position="104"/>
        <end position="131"/>
    </location>
</feature>
<dbReference type="AlphaFoldDB" id="A0A0R1MZ28"/>
<keyword evidence="6 7" id="KW-0472">Membrane</keyword>
<feature type="transmembrane region" description="Helical" evidence="7">
    <location>
        <begin position="151"/>
        <end position="174"/>
    </location>
</feature>
<name>A0A0R1MZ28_9LACO</name>
<dbReference type="SUPFAM" id="SSF161098">
    <property type="entry name" value="MetI-like"/>
    <property type="match status" value="1"/>
</dbReference>
<reference evidence="9 10" key="1">
    <citation type="journal article" date="2015" name="Genome Announc.">
        <title>Expanding the biotechnology potential of lactobacilli through comparative genomics of 213 strains and associated genera.</title>
        <authorList>
            <person name="Sun Z."/>
            <person name="Harris H.M."/>
            <person name="McCann A."/>
            <person name="Guo C."/>
            <person name="Argimon S."/>
            <person name="Zhang W."/>
            <person name="Yang X."/>
            <person name="Jeffery I.B."/>
            <person name="Cooney J.C."/>
            <person name="Kagawa T.F."/>
            <person name="Liu W."/>
            <person name="Song Y."/>
            <person name="Salvetti E."/>
            <person name="Wrobel A."/>
            <person name="Rasinkangas P."/>
            <person name="Parkhill J."/>
            <person name="Rea M.C."/>
            <person name="O'Sullivan O."/>
            <person name="Ritari J."/>
            <person name="Douillard F.P."/>
            <person name="Paul Ross R."/>
            <person name="Yang R."/>
            <person name="Briner A.E."/>
            <person name="Felis G.E."/>
            <person name="de Vos W.M."/>
            <person name="Barrangou R."/>
            <person name="Klaenhammer T.R."/>
            <person name="Caufield P.W."/>
            <person name="Cui Y."/>
            <person name="Zhang H."/>
            <person name="O'Toole P.W."/>
        </authorList>
    </citation>
    <scope>NUCLEOTIDE SEQUENCE [LARGE SCALE GENOMIC DNA]</scope>
    <source>
        <strain evidence="9 10">DSM 12744</strain>
    </source>
</reference>
<dbReference type="GO" id="GO:0055085">
    <property type="term" value="P:transmembrane transport"/>
    <property type="evidence" value="ECO:0007669"/>
    <property type="project" value="InterPro"/>
</dbReference>
<organism evidence="9 10">
    <name type="scientific">Schleiferilactobacillus perolens DSM 12744</name>
    <dbReference type="NCBI Taxonomy" id="1423792"/>
    <lineage>
        <taxon>Bacteria</taxon>
        <taxon>Bacillati</taxon>
        <taxon>Bacillota</taxon>
        <taxon>Bacilli</taxon>
        <taxon>Lactobacillales</taxon>
        <taxon>Lactobacillaceae</taxon>
        <taxon>Schleiferilactobacillus</taxon>
    </lineage>
</organism>
<feature type="transmembrane region" description="Helical" evidence="7">
    <location>
        <begin position="72"/>
        <end position="92"/>
    </location>
</feature>
<keyword evidence="4 7" id="KW-0812">Transmembrane</keyword>
<feature type="transmembrane region" description="Helical" evidence="7">
    <location>
        <begin position="12"/>
        <end position="36"/>
    </location>
</feature>
<dbReference type="PANTHER" id="PTHR43227">
    <property type="entry name" value="BLL4140 PROTEIN"/>
    <property type="match status" value="1"/>
</dbReference>
<evidence type="ECO:0000256" key="3">
    <source>
        <dbReference type="ARBA" id="ARBA00022475"/>
    </source>
</evidence>
<dbReference type="PANTHER" id="PTHR43227:SF11">
    <property type="entry name" value="BLL4140 PROTEIN"/>
    <property type="match status" value="1"/>
</dbReference>
<dbReference type="Proteomes" id="UP000051330">
    <property type="component" value="Unassembled WGS sequence"/>
</dbReference>
<dbReference type="RefSeq" id="WP_415649862.1">
    <property type="nucleotide sequence ID" value="NZ_AZEC01000012.1"/>
</dbReference>
<dbReference type="InterPro" id="IPR000515">
    <property type="entry name" value="MetI-like"/>
</dbReference>
<keyword evidence="10" id="KW-1185">Reference proteome</keyword>
<keyword evidence="2 7" id="KW-0813">Transport</keyword>